<dbReference type="EMBL" id="ML769442">
    <property type="protein sequence ID" value="KAE9401789.1"/>
    <property type="molecule type" value="Genomic_DNA"/>
</dbReference>
<evidence type="ECO:0000313" key="2">
    <source>
        <dbReference type="EMBL" id="KAE9401789.1"/>
    </source>
</evidence>
<protein>
    <submittedName>
        <fullName evidence="2">Uncharacterized protein</fullName>
    </submittedName>
</protein>
<evidence type="ECO:0000256" key="1">
    <source>
        <dbReference type="SAM" id="MobiDB-lite"/>
    </source>
</evidence>
<accession>A0A6A4HTN5</accession>
<organism evidence="2 3">
    <name type="scientific">Gymnopus androsaceus JB14</name>
    <dbReference type="NCBI Taxonomy" id="1447944"/>
    <lineage>
        <taxon>Eukaryota</taxon>
        <taxon>Fungi</taxon>
        <taxon>Dikarya</taxon>
        <taxon>Basidiomycota</taxon>
        <taxon>Agaricomycotina</taxon>
        <taxon>Agaricomycetes</taxon>
        <taxon>Agaricomycetidae</taxon>
        <taxon>Agaricales</taxon>
        <taxon>Marasmiineae</taxon>
        <taxon>Omphalotaceae</taxon>
        <taxon>Gymnopus</taxon>
    </lineage>
</organism>
<gene>
    <name evidence="2" type="ORF">BT96DRAFT_991792</name>
</gene>
<reference evidence="2" key="1">
    <citation type="journal article" date="2019" name="Environ. Microbiol.">
        <title>Fungal ecological strategies reflected in gene transcription - a case study of two litter decomposers.</title>
        <authorList>
            <person name="Barbi F."/>
            <person name="Kohler A."/>
            <person name="Barry K."/>
            <person name="Baskaran P."/>
            <person name="Daum C."/>
            <person name="Fauchery L."/>
            <person name="Ihrmark K."/>
            <person name="Kuo A."/>
            <person name="LaButti K."/>
            <person name="Lipzen A."/>
            <person name="Morin E."/>
            <person name="Grigoriev I.V."/>
            <person name="Henrissat B."/>
            <person name="Lindahl B."/>
            <person name="Martin F."/>
        </authorList>
    </citation>
    <scope>NUCLEOTIDE SEQUENCE</scope>
    <source>
        <strain evidence="2">JB14</strain>
    </source>
</reference>
<evidence type="ECO:0000313" key="3">
    <source>
        <dbReference type="Proteomes" id="UP000799118"/>
    </source>
</evidence>
<name>A0A6A4HTN5_9AGAR</name>
<keyword evidence="3" id="KW-1185">Reference proteome</keyword>
<dbReference type="Proteomes" id="UP000799118">
    <property type="component" value="Unassembled WGS sequence"/>
</dbReference>
<proteinExistence type="predicted"/>
<feature type="region of interest" description="Disordered" evidence="1">
    <location>
        <begin position="179"/>
        <end position="201"/>
    </location>
</feature>
<dbReference type="AlphaFoldDB" id="A0A6A4HTN5"/>
<sequence length="301" mass="32817">METRGPSQDIELEMTYFQETPAQVSDDDDLPVFKINARNITSKNLVVALCPSEKTMPDTANKSLLLNLESLITAAATELGLPLRRNWRIQYDKKSTITLQDSTTKISFTGPRGCGGFCIASMHYLQCKGSPNLCQKIGSDAQKKNDKSTMVKRPGTAVTIKEPTLIQIEAYYNRVDEGGKPLTTEYTPNPSRHRSRGTDNKGCSEARMLEARGNSVPFTGPKGKYTADFAKNRIMGEHDLPLPPPIKVAVDAKKPSSEADIAAVERLLTAGAEALGLSGQDYLDGVVYFYGSAKMCGTGTR</sequence>